<evidence type="ECO:0000313" key="7">
    <source>
        <dbReference type="Proteomes" id="UP000298390"/>
    </source>
</evidence>
<dbReference type="Gene3D" id="3.20.20.60">
    <property type="entry name" value="Phosphoenolpyruvate-binding domains"/>
    <property type="match status" value="1"/>
</dbReference>
<dbReference type="GO" id="GO:0004451">
    <property type="term" value="F:isocitrate lyase activity"/>
    <property type="evidence" value="ECO:0007669"/>
    <property type="project" value="InterPro"/>
</dbReference>
<protein>
    <recommendedName>
        <fullName evidence="2">methylisocitrate lyase</fullName>
        <ecNumber evidence="2">4.1.3.30</ecNumber>
    </recommendedName>
</protein>
<dbReference type="SUPFAM" id="SSF51621">
    <property type="entry name" value="Phosphoenolpyruvate/pyruvate domain"/>
    <property type="match status" value="1"/>
</dbReference>
<dbReference type="EC" id="4.1.3.30" evidence="2"/>
<dbReference type="GO" id="GO:0019629">
    <property type="term" value="P:propionate catabolic process, 2-methylcitrate cycle"/>
    <property type="evidence" value="ECO:0007669"/>
    <property type="project" value="TreeGrafter"/>
</dbReference>
<feature type="region of interest" description="Disordered" evidence="5">
    <location>
        <begin position="1"/>
        <end position="29"/>
    </location>
</feature>
<dbReference type="AlphaFoldDB" id="A0A4Y9XP90"/>
<organism evidence="6 7">
    <name type="scientific">Rhodofomes roseus</name>
    <dbReference type="NCBI Taxonomy" id="34475"/>
    <lineage>
        <taxon>Eukaryota</taxon>
        <taxon>Fungi</taxon>
        <taxon>Dikarya</taxon>
        <taxon>Basidiomycota</taxon>
        <taxon>Agaricomycotina</taxon>
        <taxon>Agaricomycetes</taxon>
        <taxon>Polyporales</taxon>
        <taxon>Rhodofomes</taxon>
    </lineage>
</organism>
<proteinExistence type="inferred from homology"/>
<evidence type="ECO:0000256" key="3">
    <source>
        <dbReference type="ARBA" id="ARBA00023239"/>
    </source>
</evidence>
<keyword evidence="4" id="KW-0479">Metal-binding</keyword>
<keyword evidence="3" id="KW-0456">Lyase</keyword>
<evidence type="ECO:0000256" key="2">
    <source>
        <dbReference type="ARBA" id="ARBA00012260"/>
    </source>
</evidence>
<evidence type="ECO:0000313" key="6">
    <source>
        <dbReference type="EMBL" id="TFY51041.1"/>
    </source>
</evidence>
<name>A0A4Y9XP90_9APHY</name>
<evidence type="ECO:0000256" key="4">
    <source>
        <dbReference type="PIRSR" id="PIRSR001362-3"/>
    </source>
</evidence>
<dbReference type="Pfam" id="PF00463">
    <property type="entry name" value="ICL"/>
    <property type="match status" value="2"/>
</dbReference>
<dbReference type="Proteomes" id="UP000298390">
    <property type="component" value="Unassembled WGS sequence"/>
</dbReference>
<dbReference type="GO" id="GO:0046872">
    <property type="term" value="F:metal ion binding"/>
    <property type="evidence" value="ECO:0007669"/>
    <property type="project" value="UniProtKB-KW"/>
</dbReference>
<dbReference type="InterPro" id="IPR040442">
    <property type="entry name" value="Pyrv_kinase-like_dom_sf"/>
</dbReference>
<dbReference type="EMBL" id="SEKV01001297">
    <property type="protein sequence ID" value="TFY51041.1"/>
    <property type="molecule type" value="Genomic_DNA"/>
</dbReference>
<dbReference type="InterPro" id="IPR015813">
    <property type="entry name" value="Pyrv/PenolPyrv_kinase-like_dom"/>
</dbReference>
<dbReference type="GO" id="GO:0005759">
    <property type="term" value="C:mitochondrial matrix"/>
    <property type="evidence" value="ECO:0007669"/>
    <property type="project" value="TreeGrafter"/>
</dbReference>
<gene>
    <name evidence="6" type="ORF">EVJ58_g10769</name>
</gene>
<evidence type="ECO:0000256" key="5">
    <source>
        <dbReference type="SAM" id="MobiDB-lite"/>
    </source>
</evidence>
<comment type="cofactor">
    <cofactor evidence="4">
        <name>Mg(2+)</name>
        <dbReference type="ChEBI" id="CHEBI:18420"/>
    </cofactor>
    <text evidence="4">Can also use Mn(2+) ion.</text>
</comment>
<comment type="caution">
    <text evidence="6">The sequence shown here is derived from an EMBL/GenBank/DDBJ whole genome shotgun (WGS) entry which is preliminary data.</text>
</comment>
<dbReference type="PANTHER" id="PTHR21631">
    <property type="entry name" value="ISOCITRATE LYASE/MALATE SYNTHASE"/>
    <property type="match status" value="1"/>
</dbReference>
<feature type="region of interest" description="Disordered" evidence="5">
    <location>
        <begin position="165"/>
        <end position="203"/>
    </location>
</feature>
<dbReference type="PIRSF" id="PIRSF001362">
    <property type="entry name" value="Isocit_lyase"/>
    <property type="match status" value="1"/>
</dbReference>
<accession>A0A4Y9XP90</accession>
<comment type="similarity">
    <text evidence="1">Belongs to the isocitrate lyase/PEP mutase superfamily. Isocitrate lyase family.</text>
</comment>
<feature type="compositionally biased region" description="Low complexity" evidence="5">
    <location>
        <begin position="179"/>
        <end position="198"/>
    </location>
</feature>
<dbReference type="PANTHER" id="PTHR21631:SF13">
    <property type="entry name" value="MITOCHONDRIAL 2-METHYLISOCITRATE LYASE ICL2"/>
    <property type="match status" value="1"/>
</dbReference>
<dbReference type="NCBIfam" id="TIGR01346">
    <property type="entry name" value="isocit_lyase"/>
    <property type="match status" value="1"/>
</dbReference>
<dbReference type="InterPro" id="IPR006254">
    <property type="entry name" value="Isocitrate_lyase"/>
</dbReference>
<sequence>MNATVGAAARKRPYSAADVASKQGSLPPLPLPSALTADKLWRLFGERSKEGRPVHTMGAVDPVQMTQMARWQEVVNEVGPDLGDYPYTTVPNQVERIFRAQLHHDRKHYDERIQIGAEARAKTPYVDYLRPIIADADMGHGGQSTVLKLTKLFAEAGASAIHFEDQLVGGQETRSPPGSSRAPSTCATTRTSSASPRRAGGERRALAEAVEEAEARGAGAAEVGRIESEWLERNKLVTFDEAVEQAVQRSSIQDKEGAVRGYRAAVDGKSNADARDIAKDILGEPVFFDWDLPKTREGYYHFTGGIEAAIKRELAFAPYADMMWLETKQPDLEQARGFARRIRERFPGKWFVYNLSPSFNWSAQGFSDEALKNFVWDLGKEGFVLQLISLAGLHLNATATAELAERYSADGMLAYVELVQRKEKALGCDVLTHQKWSGANYIDRILTTLSAGSSSTSAVGKDSTEHTF</sequence>
<dbReference type="GO" id="GO:0046421">
    <property type="term" value="F:methylisocitrate lyase activity"/>
    <property type="evidence" value="ECO:0007669"/>
    <property type="project" value="UniProtKB-EC"/>
</dbReference>
<feature type="binding site" evidence="4">
    <location>
        <position position="135"/>
    </location>
    <ligand>
        <name>Mg(2+)</name>
        <dbReference type="ChEBI" id="CHEBI:18420"/>
    </ligand>
</feature>
<keyword evidence="4" id="KW-0460">Magnesium</keyword>
<dbReference type="STRING" id="34475.A0A4Y9XP90"/>
<evidence type="ECO:0000256" key="1">
    <source>
        <dbReference type="ARBA" id="ARBA00005704"/>
    </source>
</evidence>
<reference evidence="6 7" key="1">
    <citation type="submission" date="2019-01" db="EMBL/GenBank/DDBJ databases">
        <title>Genome sequencing of the rare red list fungi Fomitopsis rosea.</title>
        <authorList>
            <person name="Buettner E."/>
            <person name="Kellner H."/>
        </authorList>
    </citation>
    <scope>NUCLEOTIDE SEQUENCE [LARGE SCALE GENOMIC DNA]</scope>
    <source>
        <strain evidence="6 7">DSM 105464</strain>
    </source>
</reference>